<name>A0A0B0H9Y9_SOVGS</name>
<dbReference type="STRING" id="2340.JV46_07640"/>
<dbReference type="AlphaFoldDB" id="A0A0B0H9Y9"/>
<dbReference type="Proteomes" id="UP000030856">
    <property type="component" value="Unassembled WGS sequence"/>
</dbReference>
<protein>
    <submittedName>
        <fullName evidence="1">Uncharacterized protein</fullName>
    </submittedName>
</protein>
<dbReference type="OrthoDB" id="5296242at2"/>
<sequence>MPYYVSQTFFRPDEIGRFEWMLPADIYNLLTLIRRDSDGNTVFIALREMQFLAVIDTDEVFFVDGNGEYLYSGDEGGRVIKLAMRTFRPSERDAVTDPVPCEVVCYSPDAESLFKMRIIGALEPEMRKYRSVRQPLPVQKANIIPLGG</sequence>
<reference evidence="1 2" key="1">
    <citation type="journal article" date="2014" name="BMC Genomics">
        <title>The genome of the intracellular bacterium of the coastal bivalve, Solemya velum: a blueprint for thriving in and out of symbiosis.</title>
        <authorList>
            <person name="Dmytrenko O."/>
            <person name="Russell S.L."/>
            <person name="Loo W.T."/>
            <person name="Fontanez K.M."/>
            <person name="Liao L."/>
            <person name="Roeselers G."/>
            <person name="Sharma R."/>
            <person name="Stewart F.J."/>
            <person name="Newton I.L."/>
            <person name="Woyke T."/>
            <person name="Wu D."/>
            <person name="Lang J.M."/>
            <person name="Eisen J.A."/>
            <person name="Cavanaugh C.M."/>
        </authorList>
    </citation>
    <scope>NUCLEOTIDE SEQUENCE [LARGE SCALE GENOMIC DNA]</scope>
    <source>
        <strain evidence="1 2">WH</strain>
    </source>
</reference>
<dbReference type="RefSeq" id="WP_052132259.1">
    <property type="nucleotide sequence ID" value="NZ_JRAA01000002.1"/>
</dbReference>
<evidence type="ECO:0000313" key="1">
    <source>
        <dbReference type="EMBL" id="KHF25477.1"/>
    </source>
</evidence>
<evidence type="ECO:0000313" key="2">
    <source>
        <dbReference type="Proteomes" id="UP000030856"/>
    </source>
</evidence>
<accession>A0A0B0H9Y9</accession>
<keyword evidence="2" id="KW-1185">Reference proteome</keyword>
<dbReference type="EMBL" id="JRAA01000002">
    <property type="protein sequence ID" value="KHF25477.1"/>
    <property type="molecule type" value="Genomic_DNA"/>
</dbReference>
<gene>
    <name evidence="1" type="ORF">JV46_07640</name>
</gene>
<dbReference type="eggNOG" id="ENOG503140Y">
    <property type="taxonomic scope" value="Bacteria"/>
</dbReference>
<organism evidence="1 2">
    <name type="scientific">Solemya velum gill symbiont</name>
    <dbReference type="NCBI Taxonomy" id="2340"/>
    <lineage>
        <taxon>Bacteria</taxon>
        <taxon>Pseudomonadati</taxon>
        <taxon>Pseudomonadota</taxon>
        <taxon>Gammaproteobacteria</taxon>
        <taxon>sulfur-oxidizing symbionts</taxon>
    </lineage>
</organism>
<dbReference type="GeneID" id="86992627"/>
<comment type="caution">
    <text evidence="1">The sequence shown here is derived from an EMBL/GenBank/DDBJ whole genome shotgun (WGS) entry which is preliminary data.</text>
</comment>
<proteinExistence type="predicted"/>